<keyword evidence="1" id="KW-1133">Transmembrane helix</keyword>
<proteinExistence type="predicted"/>
<gene>
    <name evidence="2" type="ORF">CRE_17345</name>
</gene>
<protein>
    <submittedName>
        <fullName evidence="2">Uncharacterized protein</fullName>
    </submittedName>
</protein>
<accession>E3MS08</accession>
<organism evidence="3">
    <name type="scientific">Caenorhabditis remanei</name>
    <name type="common">Caenorhabditis vulgaris</name>
    <dbReference type="NCBI Taxonomy" id="31234"/>
    <lineage>
        <taxon>Eukaryota</taxon>
        <taxon>Metazoa</taxon>
        <taxon>Ecdysozoa</taxon>
        <taxon>Nematoda</taxon>
        <taxon>Chromadorea</taxon>
        <taxon>Rhabditida</taxon>
        <taxon>Rhabditina</taxon>
        <taxon>Rhabditomorpha</taxon>
        <taxon>Rhabditoidea</taxon>
        <taxon>Rhabditidae</taxon>
        <taxon>Peloderinae</taxon>
        <taxon>Caenorhabditis</taxon>
    </lineage>
</organism>
<evidence type="ECO:0000313" key="2">
    <source>
        <dbReference type="EMBL" id="EFP08168.1"/>
    </source>
</evidence>
<dbReference type="Proteomes" id="UP000008281">
    <property type="component" value="Unassembled WGS sequence"/>
</dbReference>
<evidence type="ECO:0000313" key="3">
    <source>
        <dbReference type="Proteomes" id="UP000008281"/>
    </source>
</evidence>
<keyword evidence="1" id="KW-0472">Membrane</keyword>
<dbReference type="InParanoid" id="E3MS08"/>
<evidence type="ECO:0000256" key="1">
    <source>
        <dbReference type="SAM" id="Phobius"/>
    </source>
</evidence>
<dbReference type="EMBL" id="DS268471">
    <property type="protein sequence ID" value="EFP08168.1"/>
    <property type="molecule type" value="Genomic_DNA"/>
</dbReference>
<reference evidence="2" key="1">
    <citation type="submission" date="2007-07" db="EMBL/GenBank/DDBJ databases">
        <title>PCAP assembly of the Caenorhabditis remanei genome.</title>
        <authorList>
            <consortium name="The Caenorhabditis remanei Sequencing Consortium"/>
            <person name="Wilson R.K."/>
        </authorList>
    </citation>
    <scope>NUCLEOTIDE SEQUENCE [LARGE SCALE GENOMIC DNA]</scope>
    <source>
        <strain evidence="2">PB4641</strain>
    </source>
</reference>
<sequence>MPSKKLLSYDLLTIVFNLNDPRHLLKLLKNSLIEIRNNEKEEEASVDQIKELLKMEKWMNLKRTSLETKIEDSMIQRLSGFGASFLFFILLSWIIKYLIYTGQSLSLASRLLLRAGGILLSFIFLALIGLNYQKWRNPGLRGKRLAKKIIVDIRLREDDDEKDEKILLEYQRNLEKEEVFEPLMMFELRNRHVALINSFIDTINLLKQEAKVWRDRERVPV</sequence>
<feature type="transmembrane region" description="Helical" evidence="1">
    <location>
        <begin position="111"/>
        <end position="132"/>
    </location>
</feature>
<dbReference type="AlphaFoldDB" id="E3MS08"/>
<keyword evidence="3" id="KW-1185">Reference proteome</keyword>
<dbReference type="HOGENOM" id="CLU_1251682_0_0_1"/>
<keyword evidence="1" id="KW-0812">Transmembrane</keyword>
<name>E3MS08_CAERE</name>
<feature type="transmembrane region" description="Helical" evidence="1">
    <location>
        <begin position="78"/>
        <end position="99"/>
    </location>
</feature>